<dbReference type="EMBL" id="JAYMYQ010000005">
    <property type="protein sequence ID" value="KAK7328885.1"/>
    <property type="molecule type" value="Genomic_DNA"/>
</dbReference>
<evidence type="ECO:0000313" key="1">
    <source>
        <dbReference type="EMBL" id="KAK7328885.1"/>
    </source>
</evidence>
<keyword evidence="2" id="KW-1185">Reference proteome</keyword>
<comment type="caution">
    <text evidence="1">The sequence shown here is derived from an EMBL/GenBank/DDBJ whole genome shotgun (WGS) entry which is preliminary data.</text>
</comment>
<reference evidence="1 2" key="1">
    <citation type="submission" date="2024-01" db="EMBL/GenBank/DDBJ databases">
        <title>The genomes of 5 underutilized Papilionoideae crops provide insights into root nodulation and disease resistanc.</title>
        <authorList>
            <person name="Jiang F."/>
        </authorList>
    </citation>
    <scope>NUCLEOTIDE SEQUENCE [LARGE SCALE GENOMIC DNA]</scope>
    <source>
        <strain evidence="1">LVBAO_FW01</strain>
        <tissue evidence="1">Leaves</tissue>
    </source>
</reference>
<protein>
    <submittedName>
        <fullName evidence="1">Uncharacterized protein</fullName>
    </submittedName>
</protein>
<accession>A0AAN9L3P3</accession>
<proteinExistence type="predicted"/>
<evidence type="ECO:0000313" key="2">
    <source>
        <dbReference type="Proteomes" id="UP001367508"/>
    </source>
</evidence>
<dbReference type="AlphaFoldDB" id="A0AAN9L3P3"/>
<sequence>MSKEKDAEKRRPTFLSERKTTKCLSASRRLALEGEARSRYHKRLGGSTCKPPELKTEFDSHRRMSPRTYSGPLYTVSPLAVLYPILIGRASDGLFVQVIRELLEVKLMSTLEPSSL</sequence>
<gene>
    <name evidence="1" type="ORF">VNO77_23015</name>
</gene>
<name>A0AAN9L3P3_CANGL</name>
<dbReference type="Proteomes" id="UP001367508">
    <property type="component" value="Unassembled WGS sequence"/>
</dbReference>
<organism evidence="1 2">
    <name type="scientific">Canavalia gladiata</name>
    <name type="common">Sword bean</name>
    <name type="synonym">Dolichos gladiatus</name>
    <dbReference type="NCBI Taxonomy" id="3824"/>
    <lineage>
        <taxon>Eukaryota</taxon>
        <taxon>Viridiplantae</taxon>
        <taxon>Streptophyta</taxon>
        <taxon>Embryophyta</taxon>
        <taxon>Tracheophyta</taxon>
        <taxon>Spermatophyta</taxon>
        <taxon>Magnoliopsida</taxon>
        <taxon>eudicotyledons</taxon>
        <taxon>Gunneridae</taxon>
        <taxon>Pentapetalae</taxon>
        <taxon>rosids</taxon>
        <taxon>fabids</taxon>
        <taxon>Fabales</taxon>
        <taxon>Fabaceae</taxon>
        <taxon>Papilionoideae</taxon>
        <taxon>50 kb inversion clade</taxon>
        <taxon>NPAAA clade</taxon>
        <taxon>indigoferoid/millettioid clade</taxon>
        <taxon>Phaseoleae</taxon>
        <taxon>Canavalia</taxon>
    </lineage>
</organism>